<feature type="region of interest" description="Disordered" evidence="1">
    <location>
        <begin position="156"/>
        <end position="185"/>
    </location>
</feature>
<evidence type="ECO:0000313" key="4">
    <source>
        <dbReference type="EMBL" id="CAE0049494.1"/>
    </source>
</evidence>
<keyword evidence="2" id="KW-0472">Membrane</keyword>
<evidence type="ECO:0000256" key="3">
    <source>
        <dbReference type="SAM" id="SignalP"/>
    </source>
</evidence>
<keyword evidence="2" id="KW-1133">Transmembrane helix</keyword>
<dbReference type="EMBL" id="HBHW01022839">
    <property type="protein sequence ID" value="CAE0049494.1"/>
    <property type="molecule type" value="Transcribed_RNA"/>
</dbReference>
<evidence type="ECO:0000256" key="2">
    <source>
        <dbReference type="SAM" id="Phobius"/>
    </source>
</evidence>
<evidence type="ECO:0000256" key="1">
    <source>
        <dbReference type="SAM" id="MobiDB-lite"/>
    </source>
</evidence>
<feature type="transmembrane region" description="Helical" evidence="2">
    <location>
        <begin position="191"/>
        <end position="214"/>
    </location>
</feature>
<name>A0A7S2ZTE1_9RHOD</name>
<organism evidence="4">
    <name type="scientific">Rhodosorus marinus</name>
    <dbReference type="NCBI Taxonomy" id="101924"/>
    <lineage>
        <taxon>Eukaryota</taxon>
        <taxon>Rhodophyta</taxon>
        <taxon>Stylonematophyceae</taxon>
        <taxon>Stylonematales</taxon>
        <taxon>Stylonemataceae</taxon>
        <taxon>Rhodosorus</taxon>
    </lineage>
</organism>
<dbReference type="AlphaFoldDB" id="A0A7S2ZTE1"/>
<protein>
    <submittedName>
        <fullName evidence="4">Uncharacterized protein</fullName>
    </submittedName>
</protein>
<feature type="signal peptide" evidence="3">
    <location>
        <begin position="1"/>
        <end position="20"/>
    </location>
</feature>
<proteinExistence type="predicted"/>
<gene>
    <name evidence="4" type="ORF">RMAR00112_LOCUS17493</name>
</gene>
<sequence>MQVFFFFCWLTGSFTTDVESRTTELTVQVAINANDGQVLEKPPRLREIIANDFPTQLCELLVESAKRSLGKHWKGWDRSDPFGSFYFFPASIDDPSIIELDEEKALSQVGFTVRVGCGDVEGSKETLRRILDADATNERLDSTVRRLGDVGDDKTCAEAAPTAAPTDGAGEPDVGGNPPTEDTTEDDGVNVVAIVAGTIGGVLGVLLIILLYFWCCRPHRSSVHDLYRTADNEIVGSDQAVAAHEVPAGGKAVMTNSVSFGGQGDII</sequence>
<accession>A0A7S2ZTE1</accession>
<reference evidence="4" key="1">
    <citation type="submission" date="2021-01" db="EMBL/GenBank/DDBJ databases">
        <authorList>
            <person name="Corre E."/>
            <person name="Pelletier E."/>
            <person name="Niang G."/>
            <person name="Scheremetjew M."/>
            <person name="Finn R."/>
            <person name="Kale V."/>
            <person name="Holt S."/>
            <person name="Cochrane G."/>
            <person name="Meng A."/>
            <person name="Brown T."/>
            <person name="Cohen L."/>
        </authorList>
    </citation>
    <scope>NUCLEOTIDE SEQUENCE</scope>
    <source>
        <strain evidence="4">CCMP 769</strain>
    </source>
</reference>
<keyword evidence="3" id="KW-0732">Signal</keyword>
<feature type="compositionally biased region" description="Low complexity" evidence="1">
    <location>
        <begin position="157"/>
        <end position="171"/>
    </location>
</feature>
<keyword evidence="2" id="KW-0812">Transmembrane</keyword>
<feature type="chain" id="PRO_5031192149" evidence="3">
    <location>
        <begin position="21"/>
        <end position="267"/>
    </location>
</feature>